<evidence type="ECO:0000259" key="2">
    <source>
        <dbReference type="Pfam" id="PF06021"/>
    </source>
</evidence>
<keyword evidence="1" id="KW-0808">Transferase</keyword>
<dbReference type="EC" id="2.3.1.-" evidence="1"/>
<dbReference type="Pfam" id="PF06021">
    <property type="entry name" value="Gly_acyl_tr_N"/>
    <property type="match status" value="1"/>
</dbReference>
<protein>
    <recommendedName>
        <fullName evidence="1">Glycine N-acyltransferase-like protein</fullName>
        <ecNumber evidence="1">2.3.1.-</ecNumber>
    </recommendedName>
</protein>
<dbReference type="PANTHER" id="PTHR15298">
    <property type="entry name" value="L-COA N-ACYLTRANSFERASE-RELATED"/>
    <property type="match status" value="1"/>
</dbReference>
<keyword evidence="3" id="KW-1185">Reference proteome</keyword>
<dbReference type="RefSeq" id="XP_005755544.1">
    <property type="nucleotide sequence ID" value="XM_005755487.1"/>
</dbReference>
<reference evidence="4" key="1">
    <citation type="submission" date="2025-08" db="UniProtKB">
        <authorList>
            <consortium name="RefSeq"/>
        </authorList>
    </citation>
    <scope>IDENTIFICATION</scope>
</reference>
<comment type="similarity">
    <text evidence="1">Belongs to the glycine N-acyltransferase family.</text>
</comment>
<dbReference type="PANTHER" id="PTHR15298:SF15">
    <property type="entry name" value="GLYCINE N-ACYLTRANSFERASE-LIKE PROTEIN"/>
    <property type="match status" value="1"/>
</dbReference>
<organism evidence="3 4">
    <name type="scientific">Pundamilia nyererei</name>
    <dbReference type="NCBI Taxonomy" id="303518"/>
    <lineage>
        <taxon>Eukaryota</taxon>
        <taxon>Metazoa</taxon>
        <taxon>Chordata</taxon>
        <taxon>Craniata</taxon>
        <taxon>Vertebrata</taxon>
        <taxon>Euteleostomi</taxon>
        <taxon>Actinopterygii</taxon>
        <taxon>Neopterygii</taxon>
        <taxon>Teleostei</taxon>
        <taxon>Neoteleostei</taxon>
        <taxon>Acanthomorphata</taxon>
        <taxon>Ovalentaria</taxon>
        <taxon>Cichlomorphae</taxon>
        <taxon>Cichliformes</taxon>
        <taxon>Cichlidae</taxon>
        <taxon>African cichlids</taxon>
        <taxon>Pseudocrenilabrinae</taxon>
        <taxon>Haplochromini</taxon>
        <taxon>Pundamilia</taxon>
    </lineage>
</organism>
<dbReference type="GO" id="GO:0047961">
    <property type="term" value="F:glycine N-acyltransferase activity"/>
    <property type="evidence" value="ECO:0007669"/>
    <property type="project" value="InterPro"/>
</dbReference>
<evidence type="ECO:0000313" key="3">
    <source>
        <dbReference type="Proteomes" id="UP000695023"/>
    </source>
</evidence>
<dbReference type="InterPro" id="IPR010313">
    <property type="entry name" value="Glycine_N-acyltransferase"/>
</dbReference>
<keyword evidence="1" id="KW-0012">Acyltransferase</keyword>
<feature type="domain" description="Glycine N-acyltransferase N-terminal" evidence="2">
    <location>
        <begin position="7"/>
        <end position="100"/>
    </location>
</feature>
<gene>
    <name evidence="4" type="primary">LOC102207969</name>
</gene>
<dbReference type="GeneID" id="102207969"/>
<name>A0A9Y3S2Z4_9CICH</name>
<proteinExistence type="inferred from homology"/>
<sequence>MAFELSEDQLKTAENELKKYLPMSQQVYGFLVLRSRVRSDPVRVLVDRWPQFRVIMCKPHGEQKSDLFKDALLFATDAAVLEEILSKSSVIDWSKYFCVGNGNKLSYCLHCY</sequence>
<evidence type="ECO:0000256" key="1">
    <source>
        <dbReference type="RuleBase" id="RU368002"/>
    </source>
</evidence>
<dbReference type="AlphaFoldDB" id="A0A9Y3S2Z4"/>
<accession>A0A9Y3S2Z4</accession>
<dbReference type="Proteomes" id="UP000695023">
    <property type="component" value="Unplaced"/>
</dbReference>
<dbReference type="InterPro" id="IPR015938">
    <property type="entry name" value="Glycine_N-acyltransferase_N"/>
</dbReference>
<evidence type="ECO:0000313" key="4">
    <source>
        <dbReference type="RefSeq" id="XP_005755544.1"/>
    </source>
</evidence>
<dbReference type="GO" id="GO:0005739">
    <property type="term" value="C:mitochondrion"/>
    <property type="evidence" value="ECO:0007669"/>
    <property type="project" value="InterPro"/>
</dbReference>